<organism evidence="1 2">
    <name type="scientific">Crotalaria pallida</name>
    <name type="common">Smooth rattlebox</name>
    <name type="synonym">Crotalaria striata</name>
    <dbReference type="NCBI Taxonomy" id="3830"/>
    <lineage>
        <taxon>Eukaryota</taxon>
        <taxon>Viridiplantae</taxon>
        <taxon>Streptophyta</taxon>
        <taxon>Embryophyta</taxon>
        <taxon>Tracheophyta</taxon>
        <taxon>Spermatophyta</taxon>
        <taxon>Magnoliopsida</taxon>
        <taxon>eudicotyledons</taxon>
        <taxon>Gunneridae</taxon>
        <taxon>Pentapetalae</taxon>
        <taxon>rosids</taxon>
        <taxon>fabids</taxon>
        <taxon>Fabales</taxon>
        <taxon>Fabaceae</taxon>
        <taxon>Papilionoideae</taxon>
        <taxon>50 kb inversion clade</taxon>
        <taxon>genistoids sensu lato</taxon>
        <taxon>core genistoids</taxon>
        <taxon>Crotalarieae</taxon>
        <taxon>Crotalaria</taxon>
    </lineage>
</organism>
<reference evidence="1 2" key="1">
    <citation type="submission" date="2024-01" db="EMBL/GenBank/DDBJ databases">
        <title>The genomes of 5 underutilized Papilionoideae crops provide insights into root nodulation and disease resistanc.</title>
        <authorList>
            <person name="Yuan L."/>
        </authorList>
    </citation>
    <scope>NUCLEOTIDE SEQUENCE [LARGE SCALE GENOMIC DNA]</scope>
    <source>
        <strain evidence="1">ZHUSHIDOU_FW_LH</strain>
        <tissue evidence="1">Leaf</tissue>
    </source>
</reference>
<sequence length="352" mass="41566">MNNEMMTQKTPTRMLDPITIEEQPIRASIWDSKQTKKIWVEKRRPSKEDIEKVDDALRLNKNIDEGKIPEENLEAATQAVKEVLQEQCVEEEEEVSVVKETQPERIDKEKDDHSPMVVKWSTNVSRRGSTFKFHNHLEMDSEFLDIVKQHWSLEGEGCAMYRVMRNLEKVKTGLIDLNMRKYRDIDRKETQAREKLDVVQEMLQNDPLNTHLQRIEKEAREEHYEVYQATVVFLRQKSKQDWLCEGDLNTQFFHQAIRTRRYRNRILTIQDSNGRVHTKQEHIVEAFEVFYKTLLSDGCRPWCMTEGEINQGKTLSPEQQLRLLKLFEPEEVRRRHVATCSSSASGARSFCN</sequence>
<comment type="caution">
    <text evidence="1">The sequence shown here is derived from an EMBL/GenBank/DDBJ whole genome shotgun (WGS) entry which is preliminary data.</text>
</comment>
<name>A0AAN9E7X4_CROPI</name>
<gene>
    <name evidence="1" type="ORF">RIF29_33552</name>
</gene>
<dbReference type="EMBL" id="JAYWIO010000007">
    <property type="protein sequence ID" value="KAK7250834.1"/>
    <property type="molecule type" value="Genomic_DNA"/>
</dbReference>
<evidence type="ECO:0000313" key="2">
    <source>
        <dbReference type="Proteomes" id="UP001372338"/>
    </source>
</evidence>
<proteinExistence type="predicted"/>
<accession>A0AAN9E7X4</accession>
<evidence type="ECO:0000313" key="1">
    <source>
        <dbReference type="EMBL" id="KAK7250834.1"/>
    </source>
</evidence>
<dbReference type="Proteomes" id="UP001372338">
    <property type="component" value="Unassembled WGS sequence"/>
</dbReference>
<dbReference type="AlphaFoldDB" id="A0AAN9E7X4"/>
<protein>
    <submittedName>
        <fullName evidence="1">Uncharacterized protein</fullName>
    </submittedName>
</protein>
<keyword evidence="2" id="KW-1185">Reference proteome</keyword>